<sequence length="116" mass="12992">MTGPSTVVVVQLDAAAPSNAPTVEEEWTVSETAKVVVAGIRYMMRTRAQLFKQLEVVEAMRAFISHHSGGIKEMRSKLEMVEVDLAEEEKGAIWAEADQLKEEREALEAKYKRAEQ</sequence>
<evidence type="ECO:0000313" key="1">
    <source>
        <dbReference type="EMBL" id="RVW27401.1"/>
    </source>
</evidence>
<dbReference type="EMBL" id="QGNW01001952">
    <property type="protein sequence ID" value="RVW27401.1"/>
    <property type="molecule type" value="Genomic_DNA"/>
</dbReference>
<protein>
    <submittedName>
        <fullName evidence="1">Uncharacterized protein</fullName>
    </submittedName>
</protein>
<name>A0A438CW57_VITVI</name>
<evidence type="ECO:0000313" key="2">
    <source>
        <dbReference type="Proteomes" id="UP000288805"/>
    </source>
</evidence>
<accession>A0A438CW57</accession>
<reference evidence="1 2" key="1">
    <citation type="journal article" date="2018" name="PLoS Genet.">
        <title>Population sequencing reveals clonal diversity and ancestral inbreeding in the grapevine cultivar Chardonnay.</title>
        <authorList>
            <person name="Roach M.J."/>
            <person name="Johnson D.L."/>
            <person name="Bohlmann J."/>
            <person name="van Vuuren H.J."/>
            <person name="Jones S.J."/>
            <person name="Pretorius I.S."/>
            <person name="Schmidt S.A."/>
            <person name="Borneman A.R."/>
        </authorList>
    </citation>
    <scope>NUCLEOTIDE SEQUENCE [LARGE SCALE GENOMIC DNA]</scope>
    <source>
        <strain evidence="2">cv. Chardonnay</strain>
        <tissue evidence="1">Leaf</tissue>
    </source>
</reference>
<comment type="caution">
    <text evidence="1">The sequence shown here is derived from an EMBL/GenBank/DDBJ whole genome shotgun (WGS) entry which is preliminary data.</text>
</comment>
<gene>
    <name evidence="1" type="ORF">CK203_095411</name>
</gene>
<proteinExistence type="predicted"/>
<dbReference type="Proteomes" id="UP000288805">
    <property type="component" value="Unassembled WGS sequence"/>
</dbReference>
<dbReference type="AlphaFoldDB" id="A0A438CW57"/>
<organism evidence="1 2">
    <name type="scientific">Vitis vinifera</name>
    <name type="common">Grape</name>
    <dbReference type="NCBI Taxonomy" id="29760"/>
    <lineage>
        <taxon>Eukaryota</taxon>
        <taxon>Viridiplantae</taxon>
        <taxon>Streptophyta</taxon>
        <taxon>Embryophyta</taxon>
        <taxon>Tracheophyta</taxon>
        <taxon>Spermatophyta</taxon>
        <taxon>Magnoliopsida</taxon>
        <taxon>eudicotyledons</taxon>
        <taxon>Gunneridae</taxon>
        <taxon>Pentapetalae</taxon>
        <taxon>rosids</taxon>
        <taxon>Vitales</taxon>
        <taxon>Vitaceae</taxon>
        <taxon>Viteae</taxon>
        <taxon>Vitis</taxon>
    </lineage>
</organism>